<dbReference type="PRINTS" id="PR00320">
    <property type="entry name" value="GPROTEINBRPT"/>
</dbReference>
<evidence type="ECO:0000259" key="6">
    <source>
        <dbReference type="Pfam" id="PF23414"/>
    </source>
</evidence>
<dbReference type="PROSITE" id="PS50294">
    <property type="entry name" value="WD_REPEATS_REGION"/>
    <property type="match status" value="7"/>
</dbReference>
<keyword evidence="5" id="KW-0472">Membrane</keyword>
<keyword evidence="4" id="KW-0802">TPR repeat</keyword>
<dbReference type="Pfam" id="PF13432">
    <property type="entry name" value="TPR_16"/>
    <property type="match status" value="1"/>
</dbReference>
<evidence type="ECO:0000313" key="7">
    <source>
        <dbReference type="EMBL" id="MBE9236393.1"/>
    </source>
</evidence>
<comment type="caution">
    <text evidence="7">The sequence shown here is derived from an EMBL/GenBank/DDBJ whole genome shotgun (WGS) entry which is preliminary data.</text>
</comment>
<dbReference type="Pfam" id="PF23414">
    <property type="entry name" value="Beta-prop_EML_2"/>
    <property type="match status" value="1"/>
</dbReference>
<dbReference type="PROSITE" id="PS00678">
    <property type="entry name" value="WD_REPEATS_1"/>
    <property type="match status" value="5"/>
</dbReference>
<dbReference type="EMBL" id="JADEWB010000045">
    <property type="protein sequence ID" value="MBE9236393.1"/>
    <property type="molecule type" value="Genomic_DNA"/>
</dbReference>
<reference evidence="7 8" key="1">
    <citation type="submission" date="2020-10" db="EMBL/GenBank/DDBJ databases">
        <authorList>
            <person name="Castelo-Branco R."/>
            <person name="Eusebio N."/>
            <person name="Adriana R."/>
            <person name="Vieira A."/>
            <person name="Brugerolle De Fraissinette N."/>
            <person name="Rezende De Castro R."/>
            <person name="Schneider M.P."/>
            <person name="Vasconcelos V."/>
            <person name="Leao P.N."/>
        </authorList>
    </citation>
    <scope>NUCLEOTIDE SEQUENCE [LARGE SCALE GENOMIC DNA]</scope>
    <source>
        <strain evidence="7 8">LEGE 00250</strain>
    </source>
</reference>
<dbReference type="Gene3D" id="1.25.40.10">
    <property type="entry name" value="Tetratricopeptide repeat domain"/>
    <property type="match status" value="3"/>
</dbReference>
<dbReference type="SMART" id="SM00028">
    <property type="entry name" value="TPR"/>
    <property type="match status" value="8"/>
</dbReference>
<dbReference type="RefSeq" id="WP_190650175.1">
    <property type="nucleotide sequence ID" value="NZ_JADEWB010000045.1"/>
</dbReference>
<dbReference type="PANTHER" id="PTHR44090:SF1">
    <property type="entry name" value="SUPERKILLER COMPLEX PROTEIN 8"/>
    <property type="match status" value="1"/>
</dbReference>
<dbReference type="InterPro" id="IPR001680">
    <property type="entry name" value="WD40_rpt"/>
</dbReference>
<feature type="repeat" description="TPR" evidence="4">
    <location>
        <begin position="320"/>
        <end position="353"/>
    </location>
</feature>
<gene>
    <name evidence="7" type="ORF">IQ227_10215</name>
</gene>
<feature type="repeat" description="WD" evidence="3">
    <location>
        <begin position="568"/>
        <end position="609"/>
    </location>
</feature>
<feature type="repeat" description="TPR" evidence="4">
    <location>
        <begin position="393"/>
        <end position="426"/>
    </location>
</feature>
<dbReference type="Pfam" id="PF00515">
    <property type="entry name" value="TPR_1"/>
    <property type="match status" value="2"/>
</dbReference>
<dbReference type="InterPro" id="IPR020472">
    <property type="entry name" value="WD40_PAC1"/>
</dbReference>
<keyword evidence="5" id="KW-0812">Transmembrane</keyword>
<feature type="repeat" description="WD" evidence="3">
    <location>
        <begin position="693"/>
        <end position="731"/>
    </location>
</feature>
<dbReference type="InterPro" id="IPR011990">
    <property type="entry name" value="TPR-like_helical_dom_sf"/>
</dbReference>
<organism evidence="7 8">
    <name type="scientific">Sphaerospermopsis aphanizomenoides LEGE 00250</name>
    <dbReference type="NCBI Taxonomy" id="2777972"/>
    <lineage>
        <taxon>Bacteria</taxon>
        <taxon>Bacillati</taxon>
        <taxon>Cyanobacteriota</taxon>
        <taxon>Cyanophyceae</taxon>
        <taxon>Nostocales</taxon>
        <taxon>Aphanizomenonaceae</taxon>
        <taxon>Sphaerospermopsis</taxon>
        <taxon>Sphaerospermopsis aphanizomenoides</taxon>
    </lineage>
</organism>
<dbReference type="Pfam" id="PF00400">
    <property type="entry name" value="WD40"/>
    <property type="match status" value="2"/>
</dbReference>
<feature type="domain" description="EML-like second beta-propeller" evidence="6">
    <location>
        <begin position="451"/>
        <end position="609"/>
    </location>
</feature>
<dbReference type="Proteomes" id="UP000606776">
    <property type="component" value="Unassembled WGS sequence"/>
</dbReference>
<dbReference type="SMART" id="SM00320">
    <property type="entry name" value="WD40"/>
    <property type="match status" value="7"/>
</dbReference>
<accession>A0ABR9VD36</accession>
<feature type="repeat" description="WD" evidence="3">
    <location>
        <begin position="526"/>
        <end position="567"/>
    </location>
</feature>
<dbReference type="InterPro" id="IPR015943">
    <property type="entry name" value="WD40/YVTN_repeat-like_dom_sf"/>
</dbReference>
<dbReference type="InterPro" id="IPR019734">
    <property type="entry name" value="TPR_rpt"/>
</dbReference>
<dbReference type="PROSITE" id="PS50082">
    <property type="entry name" value="WD_REPEATS_2"/>
    <property type="match status" value="7"/>
</dbReference>
<keyword evidence="2" id="KW-0677">Repeat</keyword>
<evidence type="ECO:0000256" key="4">
    <source>
        <dbReference type="PROSITE-ProRule" id="PRU00339"/>
    </source>
</evidence>
<sequence length="731" mass="81162">MTQMNLSKVQQFLKFTFCILLSLIMSMTEISIPIPGLSFHTVISARALSNSALSDNFYVKAPLLSDNSIFRASLKLLFDLSKNLQINFNPSLISYLAPTINLAPSLSLIGNVNFVVDKVEINFIKNNYKESDPIYSSLSSYENGVKAIEDNDDDEAIKYFNSALAKNANFAEAYVALGQIYSKLGDLQTVMEYKTLEEGIDNHNTKRYLQQAKRYHEQAKKYQERAIENYNKAIEVDPKLKHINEDKIRYIDPLLGRATVYVKLAEYEKALDDFNTAIDRNPNLANGYIGRAAIYIQQGELHKALADLNELIIYRDPKHPVANFKLGSINAELKNYQDAIQNFTKVIDNKSQDAANYYADAYYKRGIANLNLKEYQKAVNDFREAIKLDNNYVEAYYNQGVALAALGDYTKATEFCQQALNLNPDFTEISNPSCTTRYNLHHEGMFAAVNSVAISPDGKILASGSDDKTIKLWNIATGEEIQTLTGHSGSIRTISFSPDGKILASGSSDKTIKLWNIATGEEIQTLTGDSGWIWTISFSPDGKILASGSSDKTIKLWDIATGEEIQTLTGHSDWIRTISFSPDGKTLASGSDDKTVKLWDIATGEEIQTLGGRSDSIRTISFSPDGKILASGSDDKTIKLWKIEPLKTITITGHYAPITTISFSPDGKILASGSDDKTIKLWDLQTGTKIMTLYGHLSFVESLAFSPDSQTLVSGGYDKTVKVWSLSDLFN</sequence>
<keyword evidence="1 3" id="KW-0853">WD repeat</keyword>
<evidence type="ECO:0000256" key="2">
    <source>
        <dbReference type="ARBA" id="ARBA00022737"/>
    </source>
</evidence>
<dbReference type="InterPro" id="IPR036322">
    <property type="entry name" value="WD40_repeat_dom_sf"/>
</dbReference>
<dbReference type="Pfam" id="PF13181">
    <property type="entry name" value="TPR_8"/>
    <property type="match status" value="2"/>
</dbReference>
<dbReference type="PANTHER" id="PTHR44090">
    <property type="entry name" value="WD REPEAT-CONTAINING PROTEIN 61"/>
    <property type="match status" value="1"/>
</dbReference>
<feature type="transmembrane region" description="Helical" evidence="5">
    <location>
        <begin position="12"/>
        <end position="34"/>
    </location>
</feature>
<dbReference type="PROSITE" id="PS50293">
    <property type="entry name" value="TPR_REGION"/>
    <property type="match status" value="2"/>
</dbReference>
<feature type="repeat" description="WD" evidence="3">
    <location>
        <begin position="442"/>
        <end position="483"/>
    </location>
</feature>
<proteinExistence type="predicted"/>
<name>A0ABR9VD36_9CYAN</name>
<evidence type="ECO:0000256" key="5">
    <source>
        <dbReference type="SAM" id="Phobius"/>
    </source>
</evidence>
<keyword evidence="8" id="KW-1185">Reference proteome</keyword>
<feature type="repeat" description="WD" evidence="3">
    <location>
        <begin position="651"/>
        <end position="692"/>
    </location>
</feature>
<feature type="repeat" description="TPR" evidence="4">
    <location>
        <begin position="359"/>
        <end position="392"/>
    </location>
</feature>
<keyword evidence="5" id="KW-1133">Transmembrane helix</keyword>
<feature type="repeat" description="TPR" evidence="4">
    <location>
        <begin position="251"/>
        <end position="284"/>
    </location>
</feature>
<dbReference type="InterPro" id="IPR055442">
    <property type="entry name" value="Beta-prop_EML-like_2nd"/>
</dbReference>
<dbReference type="PROSITE" id="PS50005">
    <property type="entry name" value="TPR"/>
    <property type="match status" value="4"/>
</dbReference>
<evidence type="ECO:0000256" key="3">
    <source>
        <dbReference type="PROSITE-ProRule" id="PRU00221"/>
    </source>
</evidence>
<protein>
    <submittedName>
        <fullName evidence="7">Tetratricopeptide repeat protein</fullName>
    </submittedName>
</protein>
<dbReference type="Gene3D" id="2.130.10.10">
    <property type="entry name" value="YVTN repeat-like/Quinoprotein amine dehydrogenase"/>
    <property type="match status" value="3"/>
</dbReference>
<evidence type="ECO:0000313" key="8">
    <source>
        <dbReference type="Proteomes" id="UP000606776"/>
    </source>
</evidence>
<dbReference type="InterPro" id="IPR019775">
    <property type="entry name" value="WD40_repeat_CS"/>
</dbReference>
<dbReference type="SUPFAM" id="SSF50978">
    <property type="entry name" value="WD40 repeat-like"/>
    <property type="match status" value="1"/>
</dbReference>
<dbReference type="SUPFAM" id="SSF48452">
    <property type="entry name" value="TPR-like"/>
    <property type="match status" value="2"/>
</dbReference>
<dbReference type="InterPro" id="IPR051510">
    <property type="entry name" value="SKI8"/>
</dbReference>
<feature type="repeat" description="WD" evidence="3">
    <location>
        <begin position="484"/>
        <end position="525"/>
    </location>
</feature>
<feature type="repeat" description="WD" evidence="3">
    <location>
        <begin position="610"/>
        <end position="651"/>
    </location>
</feature>
<dbReference type="CDD" id="cd00200">
    <property type="entry name" value="WD40"/>
    <property type="match status" value="1"/>
</dbReference>
<evidence type="ECO:0000256" key="1">
    <source>
        <dbReference type="ARBA" id="ARBA00022574"/>
    </source>
</evidence>